<dbReference type="Proteomes" id="UP000592820">
    <property type="component" value="Unassembled WGS sequence"/>
</dbReference>
<accession>A0A7W8LEX0</accession>
<evidence type="ECO:0000313" key="1">
    <source>
        <dbReference type="EMBL" id="MBB5405453.1"/>
    </source>
</evidence>
<protein>
    <submittedName>
        <fullName evidence="1">Uncharacterized protein</fullName>
    </submittedName>
</protein>
<dbReference type="AlphaFoldDB" id="A0A7W8LEX0"/>
<sequence>MELKRIRDWLFFVMLVRSGRYFTCTREQLARSYR</sequence>
<name>A0A7W8LEX0_9BURK</name>
<comment type="caution">
    <text evidence="1">The sequence shown here is derived from an EMBL/GenBank/DDBJ whole genome shotgun (WGS) entry which is preliminary data.</text>
</comment>
<evidence type="ECO:0000313" key="2">
    <source>
        <dbReference type="Proteomes" id="UP000592820"/>
    </source>
</evidence>
<reference evidence="1 2" key="1">
    <citation type="submission" date="2020-08" db="EMBL/GenBank/DDBJ databases">
        <title>Genomic Encyclopedia of Type Strains, Phase IV (KMG-V): Genome sequencing to study the core and pangenomes of soil and plant-associated prokaryotes.</title>
        <authorList>
            <person name="Whitman W."/>
        </authorList>
    </citation>
    <scope>NUCLEOTIDE SEQUENCE [LARGE SCALE GENOMIC DNA]</scope>
    <source>
        <strain evidence="1 2">JPY162</strain>
    </source>
</reference>
<organism evidence="1 2">
    <name type="scientific">Paraburkholderia youngii</name>
    <dbReference type="NCBI Taxonomy" id="2782701"/>
    <lineage>
        <taxon>Bacteria</taxon>
        <taxon>Pseudomonadati</taxon>
        <taxon>Pseudomonadota</taxon>
        <taxon>Betaproteobacteria</taxon>
        <taxon>Burkholderiales</taxon>
        <taxon>Burkholderiaceae</taxon>
        <taxon>Paraburkholderia</taxon>
    </lineage>
</organism>
<proteinExistence type="predicted"/>
<gene>
    <name evidence="1" type="ORF">HDG41_007549</name>
</gene>
<dbReference type="EMBL" id="JACHDE010000034">
    <property type="protein sequence ID" value="MBB5405453.1"/>
    <property type="molecule type" value="Genomic_DNA"/>
</dbReference>